<comment type="caution">
    <text evidence="4">The sequence shown here is derived from an EMBL/GenBank/DDBJ whole genome shotgun (WGS) entry which is preliminary data.</text>
</comment>
<evidence type="ECO:0000313" key="4">
    <source>
        <dbReference type="EMBL" id="KAJ7382631.1"/>
    </source>
</evidence>
<evidence type="ECO:0000259" key="3">
    <source>
        <dbReference type="Pfam" id="PF12624"/>
    </source>
</evidence>
<dbReference type="Pfam" id="PF12624">
    <property type="entry name" value="VPS13_N"/>
    <property type="match status" value="1"/>
</dbReference>
<reference evidence="4" key="1">
    <citation type="submission" date="2023-01" db="EMBL/GenBank/DDBJ databases">
        <title>Genome assembly of the deep-sea coral Lophelia pertusa.</title>
        <authorList>
            <person name="Herrera S."/>
            <person name="Cordes E."/>
        </authorList>
    </citation>
    <scope>NUCLEOTIDE SEQUENCE</scope>
    <source>
        <strain evidence="4">USNM1676648</strain>
        <tissue evidence="4">Polyp</tissue>
    </source>
</reference>
<feature type="region of interest" description="Disordered" evidence="2">
    <location>
        <begin position="402"/>
        <end position="434"/>
    </location>
</feature>
<name>A0A9X0D0W5_9CNID</name>
<keyword evidence="5" id="KW-1185">Reference proteome</keyword>
<keyword evidence="1" id="KW-0813">Transport</keyword>
<feature type="compositionally biased region" description="Polar residues" evidence="2">
    <location>
        <begin position="402"/>
        <end position="419"/>
    </location>
</feature>
<accession>A0A9X0D0W5</accession>
<dbReference type="PANTHER" id="PTHR16166:SF141">
    <property type="entry name" value="INTERMEMBRANE LIPID TRANSFER PROTEIN VPS13D"/>
    <property type="match status" value="1"/>
</dbReference>
<dbReference type="EMBL" id="MU825918">
    <property type="protein sequence ID" value="KAJ7382631.1"/>
    <property type="molecule type" value="Genomic_DNA"/>
</dbReference>
<proteinExistence type="predicted"/>
<feature type="domain" description="Chorein N-terminal" evidence="3">
    <location>
        <begin position="1"/>
        <end position="799"/>
    </location>
</feature>
<dbReference type="InterPro" id="IPR026854">
    <property type="entry name" value="VPS13_N"/>
</dbReference>
<evidence type="ECO:0000256" key="2">
    <source>
        <dbReference type="SAM" id="MobiDB-lite"/>
    </source>
</evidence>
<gene>
    <name evidence="4" type="ORF">OS493_033687</name>
</gene>
<dbReference type="AlphaFoldDB" id="A0A9X0D0W5"/>
<evidence type="ECO:0000256" key="1">
    <source>
        <dbReference type="ARBA" id="ARBA00022448"/>
    </source>
</evidence>
<dbReference type="GO" id="GO:0007005">
    <property type="term" value="P:mitochondrion organization"/>
    <property type="evidence" value="ECO:0007669"/>
    <property type="project" value="TreeGrafter"/>
</dbReference>
<organism evidence="4 5">
    <name type="scientific">Desmophyllum pertusum</name>
    <dbReference type="NCBI Taxonomy" id="174260"/>
    <lineage>
        <taxon>Eukaryota</taxon>
        <taxon>Metazoa</taxon>
        <taxon>Cnidaria</taxon>
        <taxon>Anthozoa</taxon>
        <taxon>Hexacorallia</taxon>
        <taxon>Scleractinia</taxon>
        <taxon>Caryophylliina</taxon>
        <taxon>Caryophylliidae</taxon>
        <taxon>Desmophyllum</taxon>
    </lineage>
</organism>
<dbReference type="InterPro" id="IPR026847">
    <property type="entry name" value="VPS13"/>
</dbReference>
<protein>
    <recommendedName>
        <fullName evidence="3">Chorein N-terminal domain-containing protein</fullName>
    </recommendedName>
</protein>
<dbReference type="PANTHER" id="PTHR16166">
    <property type="entry name" value="VACUOLAR PROTEIN SORTING-ASSOCIATED PROTEIN VPS13"/>
    <property type="match status" value="1"/>
</dbReference>
<dbReference type="GO" id="GO:0006623">
    <property type="term" value="P:protein targeting to vacuole"/>
    <property type="evidence" value="ECO:0007669"/>
    <property type="project" value="TreeGrafter"/>
</dbReference>
<feature type="region of interest" description="Disordered" evidence="2">
    <location>
        <begin position="767"/>
        <end position="801"/>
    </location>
</feature>
<dbReference type="Proteomes" id="UP001163046">
    <property type="component" value="Unassembled WGS sequence"/>
</dbReference>
<dbReference type="OrthoDB" id="272810at2759"/>
<sequence>MLESLAAWVLRTYVGEYVENLNTDQLSIGYALKGLELPLEVKSGFIGHLQLSIPLRRPKSEPWIVHINKLYLVAGPLKHSEYDEEEEKDRERTRKKKRLDALEAQWLATRNENNGGFWSGSWWPSLYSSFSTTIVENLQLVISDVHFRYEDATTKESLPFAFGITIGKLSAQSTNENWNLEEVIQNERTIKYKLIELQNMAIYWDTDVTLVGDLPSRDLESALQRMINRNQGKVGFSKHQYILEPTSAQAKMKRNASALPLRSRQMPRFVVDVHVEKIPLSLEETQYNMLIILMDDFERHFRQRHYLKWRPKCDIKNNARQWWQFSITCIMQSIKERNMRQTWSFAVKRAHDIVEYVNIYSQHLTSATVEPLLKEEQEQIEDELTFEELVVLRSIAQTRAENELSQRMQPGSEDQSQLLQKEEPGHPTPATVGGAGSWQGWLTGWYSWYGTDTTDGTAGMTKGNDTTPVFIGEPPTTKEEEEFLGELADSHLNESIFNRDQVFAHLNFRLDAGSFKLVNTKHSNTVAQTTTALPVVEVEFSDLRWDSEMRPRSSTWEFSMSLGALFVRDKLTTGTLFPALVCPQGRESQKVSQTKKQQATVERGTVGAMAMSAATLGLNILQDMSEPVFAMKFESLPPASKVAYRLSVTTQPLDVVYNPLVLDHVSEFFSRASMEGTQALHIERQLREVARVRYEELKNQTRAELVQTLDAMMEGSEVGQSKRWDIQLDISAPRFLVPESFQDKKASVVLIDFGHLSFANTQALNRKKTISEGQDSKTEMEDDSFVTPPSTPPVEEEEEFMSITDHRFNRCTCE</sequence>
<evidence type="ECO:0000313" key="5">
    <source>
        <dbReference type="Proteomes" id="UP001163046"/>
    </source>
</evidence>
<dbReference type="GO" id="GO:0045053">
    <property type="term" value="P:protein retention in Golgi apparatus"/>
    <property type="evidence" value="ECO:0007669"/>
    <property type="project" value="TreeGrafter"/>
</dbReference>